<dbReference type="GO" id="GO:0005509">
    <property type="term" value="F:calcium ion binding"/>
    <property type="evidence" value="ECO:0007669"/>
    <property type="project" value="InterPro"/>
</dbReference>
<keyword evidence="4 6" id="KW-0175">Coiled coil</keyword>
<feature type="region of interest" description="Disordered" evidence="7">
    <location>
        <begin position="249"/>
        <end position="330"/>
    </location>
</feature>
<dbReference type="GO" id="GO:0005525">
    <property type="term" value="F:GTP binding"/>
    <property type="evidence" value="ECO:0007669"/>
    <property type="project" value="UniProtKB-KW"/>
</dbReference>
<evidence type="ECO:0000256" key="3">
    <source>
        <dbReference type="ARBA" id="ARBA00022741"/>
    </source>
</evidence>
<dbReference type="InterPro" id="IPR001806">
    <property type="entry name" value="Small_GTPase"/>
</dbReference>
<comment type="subcellular location">
    <subcellularLocation>
        <location evidence="1">Cytoplasm</location>
    </subcellularLocation>
</comment>
<dbReference type="PANTHER" id="PTHR47977">
    <property type="entry name" value="RAS-RELATED PROTEIN RAB"/>
    <property type="match status" value="1"/>
</dbReference>
<dbReference type="InterPro" id="IPR002048">
    <property type="entry name" value="EF_hand_dom"/>
</dbReference>
<evidence type="ECO:0000256" key="5">
    <source>
        <dbReference type="ARBA" id="ARBA00023134"/>
    </source>
</evidence>
<evidence type="ECO:0000259" key="8">
    <source>
        <dbReference type="PROSITE" id="PS50222"/>
    </source>
</evidence>
<evidence type="ECO:0000256" key="6">
    <source>
        <dbReference type="SAM" id="Coils"/>
    </source>
</evidence>
<dbReference type="InterPro" id="IPR050227">
    <property type="entry name" value="Rab"/>
</dbReference>
<dbReference type="NCBIfam" id="TIGR00231">
    <property type="entry name" value="small_GTP"/>
    <property type="match status" value="1"/>
</dbReference>
<dbReference type="SMART" id="SM00174">
    <property type="entry name" value="RHO"/>
    <property type="match status" value="1"/>
</dbReference>
<keyword evidence="5" id="KW-0342">GTP-binding</keyword>
<dbReference type="SMART" id="SM00175">
    <property type="entry name" value="RAB"/>
    <property type="match status" value="1"/>
</dbReference>
<keyword evidence="3" id="KW-0547">Nucleotide-binding</keyword>
<feature type="domain" description="EF-hand" evidence="8">
    <location>
        <begin position="9"/>
        <end position="44"/>
    </location>
</feature>
<evidence type="ECO:0000313" key="10">
    <source>
        <dbReference type="Proteomes" id="UP000824540"/>
    </source>
</evidence>
<dbReference type="SMART" id="SM00176">
    <property type="entry name" value="RAN"/>
    <property type="match status" value="1"/>
</dbReference>
<dbReference type="Pfam" id="PF00071">
    <property type="entry name" value="Ras"/>
    <property type="match status" value="1"/>
</dbReference>
<dbReference type="GO" id="GO:0005737">
    <property type="term" value="C:cytoplasm"/>
    <property type="evidence" value="ECO:0007669"/>
    <property type="project" value="UniProtKB-SubCell"/>
</dbReference>
<dbReference type="FunFam" id="3.40.50.300:FF:001348">
    <property type="entry name" value="Ras and EF-hand domain-containing protein"/>
    <property type="match status" value="1"/>
</dbReference>
<reference evidence="9" key="1">
    <citation type="thesis" date="2021" institute="BYU ScholarsArchive" country="Provo, UT, USA">
        <title>Applications of and Algorithms for Genome Assembly and Genomic Analyses with an Emphasis on Marine Teleosts.</title>
        <authorList>
            <person name="Pickett B.D."/>
        </authorList>
    </citation>
    <scope>NUCLEOTIDE SEQUENCE</scope>
    <source>
        <strain evidence="9">HI-2016</strain>
    </source>
</reference>
<evidence type="ECO:0000256" key="7">
    <source>
        <dbReference type="SAM" id="MobiDB-lite"/>
    </source>
</evidence>
<evidence type="ECO:0000313" key="9">
    <source>
        <dbReference type="EMBL" id="KAG9340735.1"/>
    </source>
</evidence>
<evidence type="ECO:0000256" key="1">
    <source>
        <dbReference type="ARBA" id="ARBA00004496"/>
    </source>
</evidence>
<dbReference type="InterPro" id="IPR027417">
    <property type="entry name" value="P-loop_NTPase"/>
</dbReference>
<dbReference type="OrthoDB" id="9879408at2759"/>
<dbReference type="CDD" id="cd00154">
    <property type="entry name" value="Rab"/>
    <property type="match status" value="1"/>
</dbReference>
<dbReference type="SMART" id="SM00173">
    <property type="entry name" value="RAS"/>
    <property type="match status" value="1"/>
</dbReference>
<feature type="coiled-coil region" evidence="6">
    <location>
        <begin position="129"/>
        <end position="190"/>
    </location>
</feature>
<keyword evidence="10" id="KW-1185">Reference proteome</keyword>
<keyword evidence="2" id="KW-0963">Cytoplasm</keyword>
<sequence>MVVCRELNVPSTEVKTLFNKFDVDKVGYVDFGDFSARFNEVSETLDFTALGEVRHERTAWDEFEDTMEGDTGFLGNGREQVAELYQQLHSTSDFSLLRQYEAVIKALVKECKDQLSDSQQLETSLRRVEEMTSRQLTELEEDLQQQLAQMEDRVRKEERQRMEAAIGEIQKKHEAEVAELRAAVQRLRKVGDRDTMVLFQYHRKWEGREGSRGRLSENEQLRSSSLSAQTSVSILQTELDQLKNEYADERREHEREMNKKLYDSNDGLRSALEMNAGSSKRRLSPREETPIRKLKSVRQSTHKYLENGTPMSDVGDGSSSEYDSDNTQDSVETVHHSYSYVPSDIEMSELRSDDAVSVAPSKVSSIASTIRRRLSAFPSKLVDTESVISEEPAPMYRLVLAGDAGSGKSSFLLRLSSNEFKGDIQTTLGVDFQIKKMLVDGEKTNLQIWDTAGQERFRSLARSYFRKAHGVLLLYDVTSERTFVSVREWMDQIQDCTDERLPTCLIGNKADLRAEKPEGTCVSTVDGEKLAKAYNALFCETSAKEGTNVVEAVLHLAREVKKHAKLRRMSEPRIRLSMAEEKKKGLSNCCGV</sequence>
<accession>A0A8T2NK34</accession>
<organism evidence="9 10">
    <name type="scientific">Albula glossodonta</name>
    <name type="common">roundjaw bonefish</name>
    <dbReference type="NCBI Taxonomy" id="121402"/>
    <lineage>
        <taxon>Eukaryota</taxon>
        <taxon>Metazoa</taxon>
        <taxon>Chordata</taxon>
        <taxon>Craniata</taxon>
        <taxon>Vertebrata</taxon>
        <taxon>Euteleostomi</taxon>
        <taxon>Actinopterygii</taxon>
        <taxon>Neopterygii</taxon>
        <taxon>Teleostei</taxon>
        <taxon>Albuliformes</taxon>
        <taxon>Albulidae</taxon>
        <taxon>Albula</taxon>
    </lineage>
</organism>
<dbReference type="PRINTS" id="PR00449">
    <property type="entry name" value="RASTRNSFRMNG"/>
</dbReference>
<evidence type="ECO:0000256" key="4">
    <source>
        <dbReference type="ARBA" id="ARBA00023054"/>
    </source>
</evidence>
<feature type="region of interest" description="Disordered" evidence="7">
    <location>
        <begin position="209"/>
        <end position="230"/>
    </location>
</feature>
<dbReference type="Gene3D" id="3.40.50.300">
    <property type="entry name" value="P-loop containing nucleotide triphosphate hydrolases"/>
    <property type="match status" value="1"/>
</dbReference>
<comment type="caution">
    <text evidence="9">The sequence shown here is derived from an EMBL/GenBank/DDBJ whole genome shotgun (WGS) entry which is preliminary data.</text>
</comment>
<dbReference type="PROSITE" id="PS50222">
    <property type="entry name" value="EF_HAND_2"/>
    <property type="match status" value="1"/>
</dbReference>
<dbReference type="AlphaFoldDB" id="A0A8T2NK34"/>
<dbReference type="Proteomes" id="UP000824540">
    <property type="component" value="Unassembled WGS sequence"/>
</dbReference>
<gene>
    <name evidence="9" type="ORF">JZ751_020327</name>
</gene>
<feature type="compositionally biased region" description="Polar residues" evidence="7">
    <location>
        <begin position="221"/>
        <end position="230"/>
    </location>
</feature>
<feature type="compositionally biased region" description="Basic and acidic residues" evidence="7">
    <location>
        <begin position="209"/>
        <end position="220"/>
    </location>
</feature>
<dbReference type="PROSITE" id="PS51421">
    <property type="entry name" value="RAS"/>
    <property type="match status" value="1"/>
</dbReference>
<dbReference type="InterPro" id="IPR005225">
    <property type="entry name" value="Small_GTP-bd"/>
</dbReference>
<feature type="compositionally biased region" description="Basic and acidic residues" evidence="7">
    <location>
        <begin position="249"/>
        <end position="263"/>
    </location>
</feature>
<feature type="compositionally biased region" description="Polar residues" evidence="7">
    <location>
        <begin position="317"/>
        <end position="330"/>
    </location>
</feature>
<dbReference type="GO" id="GO:0003924">
    <property type="term" value="F:GTPase activity"/>
    <property type="evidence" value="ECO:0007669"/>
    <property type="project" value="InterPro"/>
</dbReference>
<dbReference type="PROSITE" id="PS51419">
    <property type="entry name" value="RAB"/>
    <property type="match status" value="1"/>
</dbReference>
<name>A0A8T2NK34_9TELE</name>
<dbReference type="EMBL" id="JAFBMS010000040">
    <property type="protein sequence ID" value="KAG9340735.1"/>
    <property type="molecule type" value="Genomic_DNA"/>
</dbReference>
<evidence type="ECO:0000256" key="2">
    <source>
        <dbReference type="ARBA" id="ARBA00022490"/>
    </source>
</evidence>
<proteinExistence type="predicted"/>
<dbReference type="SUPFAM" id="SSF52540">
    <property type="entry name" value="P-loop containing nucleoside triphosphate hydrolases"/>
    <property type="match status" value="1"/>
</dbReference>
<protein>
    <recommendedName>
        <fullName evidence="8">EF-hand domain-containing protein</fullName>
    </recommendedName>
</protein>